<feature type="transmembrane region" description="Helical" evidence="5">
    <location>
        <begin position="176"/>
        <end position="194"/>
    </location>
</feature>
<reference evidence="6 7" key="1">
    <citation type="submission" date="2019-06" db="EMBL/GenBank/DDBJ databases">
        <title>Whole genome sequence for Rhodospirillaceae sp. R148.</title>
        <authorList>
            <person name="Wang G."/>
        </authorList>
    </citation>
    <scope>NUCLEOTIDE SEQUENCE [LARGE SCALE GENOMIC DNA]</scope>
    <source>
        <strain evidence="6 7">R148</strain>
    </source>
</reference>
<keyword evidence="4 5" id="KW-0472">Membrane</keyword>
<comment type="subcellular location">
    <subcellularLocation>
        <location evidence="1">Membrane</location>
        <topology evidence="1">Multi-pass membrane protein</topology>
    </subcellularLocation>
</comment>
<accession>A0A545SYQ3</accession>
<dbReference type="AlphaFoldDB" id="A0A545SYQ3"/>
<dbReference type="Pfam" id="PF01226">
    <property type="entry name" value="Form_Nir_trans"/>
    <property type="match status" value="1"/>
</dbReference>
<protein>
    <submittedName>
        <fullName evidence="6">Formate/nitrite transporter family protein</fullName>
    </submittedName>
</protein>
<evidence type="ECO:0000313" key="6">
    <source>
        <dbReference type="EMBL" id="TQV70095.1"/>
    </source>
</evidence>
<dbReference type="InterPro" id="IPR023271">
    <property type="entry name" value="Aquaporin-like"/>
</dbReference>
<dbReference type="GO" id="GO:0015499">
    <property type="term" value="F:formate transmembrane transporter activity"/>
    <property type="evidence" value="ECO:0007669"/>
    <property type="project" value="TreeGrafter"/>
</dbReference>
<evidence type="ECO:0000256" key="4">
    <source>
        <dbReference type="ARBA" id="ARBA00023136"/>
    </source>
</evidence>
<feature type="transmembrane region" description="Helical" evidence="5">
    <location>
        <begin position="242"/>
        <end position="264"/>
    </location>
</feature>
<dbReference type="PANTHER" id="PTHR30520:SF2">
    <property type="entry name" value="INNER MEMBRANE PROTEIN YFDC"/>
    <property type="match status" value="1"/>
</dbReference>
<dbReference type="EMBL" id="VHSH01000019">
    <property type="protein sequence ID" value="TQV70095.1"/>
    <property type="molecule type" value="Genomic_DNA"/>
</dbReference>
<keyword evidence="7" id="KW-1185">Reference proteome</keyword>
<sequence length="278" mass="30061">MVDDSQSPTFSESDHQDVEDKRRLRAAVVYEVVRQEGEEELEREASALWWSGVAAGLTISFSVITQALLKSFLPDTDWTPLVADMGYSVGFLIVILARQQLFTENTITVVLPLMAAPSFQCLALIARLWGIVLLANFAGAAVVAAFLAYGEPLPAATMAAITSIGEHLFVNSPGEMFIKGIGAGWLIAALVWLLPSAEHMAFWMIGLITYVIALADFTHIVAGSVEAFFLLMTGRIDVLETLFGFALPTLAGNVVGGTVLFAMISYAQVRREIEADGD</sequence>
<dbReference type="RefSeq" id="WP_142899860.1">
    <property type="nucleotide sequence ID" value="NZ_ML660070.1"/>
</dbReference>
<dbReference type="PANTHER" id="PTHR30520">
    <property type="entry name" value="FORMATE TRANSPORTER-RELATED"/>
    <property type="match status" value="1"/>
</dbReference>
<proteinExistence type="predicted"/>
<evidence type="ECO:0000256" key="1">
    <source>
        <dbReference type="ARBA" id="ARBA00004141"/>
    </source>
</evidence>
<evidence type="ECO:0000256" key="3">
    <source>
        <dbReference type="ARBA" id="ARBA00022989"/>
    </source>
</evidence>
<evidence type="ECO:0000256" key="2">
    <source>
        <dbReference type="ARBA" id="ARBA00022692"/>
    </source>
</evidence>
<dbReference type="Proteomes" id="UP000315252">
    <property type="component" value="Unassembled WGS sequence"/>
</dbReference>
<keyword evidence="3 5" id="KW-1133">Transmembrane helix</keyword>
<dbReference type="GO" id="GO:0005886">
    <property type="term" value="C:plasma membrane"/>
    <property type="evidence" value="ECO:0007669"/>
    <property type="project" value="TreeGrafter"/>
</dbReference>
<feature type="transmembrane region" description="Helical" evidence="5">
    <location>
        <begin position="201"/>
        <end position="222"/>
    </location>
</feature>
<organism evidence="6 7">
    <name type="scientific">Denitrobaculum tricleocarpae</name>
    <dbReference type="NCBI Taxonomy" id="2591009"/>
    <lineage>
        <taxon>Bacteria</taxon>
        <taxon>Pseudomonadati</taxon>
        <taxon>Pseudomonadota</taxon>
        <taxon>Alphaproteobacteria</taxon>
        <taxon>Rhodospirillales</taxon>
        <taxon>Rhodospirillaceae</taxon>
        <taxon>Denitrobaculum</taxon>
    </lineage>
</organism>
<feature type="transmembrane region" description="Helical" evidence="5">
    <location>
        <begin position="131"/>
        <end position="149"/>
    </location>
</feature>
<dbReference type="InterPro" id="IPR000292">
    <property type="entry name" value="For/NO2_transpt"/>
</dbReference>
<comment type="caution">
    <text evidence="6">The sequence shown here is derived from an EMBL/GenBank/DDBJ whole genome shotgun (WGS) entry which is preliminary data.</text>
</comment>
<dbReference type="OrthoDB" id="261587at2"/>
<keyword evidence="2 5" id="KW-0812">Transmembrane</keyword>
<gene>
    <name evidence="6" type="ORF">FKG95_28445</name>
</gene>
<name>A0A545SYQ3_9PROT</name>
<feature type="transmembrane region" description="Helical" evidence="5">
    <location>
        <begin position="47"/>
        <end position="69"/>
    </location>
</feature>
<evidence type="ECO:0000256" key="5">
    <source>
        <dbReference type="SAM" id="Phobius"/>
    </source>
</evidence>
<evidence type="ECO:0000313" key="7">
    <source>
        <dbReference type="Proteomes" id="UP000315252"/>
    </source>
</evidence>
<feature type="transmembrane region" description="Helical" evidence="5">
    <location>
        <begin position="81"/>
        <end position="101"/>
    </location>
</feature>
<dbReference type="Gene3D" id="1.20.1080.10">
    <property type="entry name" value="Glycerol uptake facilitator protein"/>
    <property type="match status" value="1"/>
</dbReference>